<dbReference type="Proteomes" id="UP000182110">
    <property type="component" value="Unassembled WGS sequence"/>
</dbReference>
<sequence>MDYIDWAFCEVGNIVVDIDRLSDAPRAYYTCKHLLGFF</sequence>
<proteinExistence type="predicted"/>
<keyword evidence="2" id="KW-1185">Reference proteome</keyword>
<name>A0AAN2TSD4_9BACI</name>
<gene>
    <name evidence="1" type="ORF">BN1180_02237</name>
</gene>
<dbReference type="AlphaFoldDB" id="A0AAN2TSD4"/>
<accession>A0AAN2TSD4</accession>
<evidence type="ECO:0000313" key="1">
    <source>
        <dbReference type="EMBL" id="CEG32080.1"/>
    </source>
</evidence>
<evidence type="ECO:0000313" key="2">
    <source>
        <dbReference type="Proteomes" id="UP000182110"/>
    </source>
</evidence>
<comment type="caution">
    <text evidence="1">The sequence shown here is derived from an EMBL/GenBank/DDBJ whole genome shotgun (WGS) entry which is preliminary data.</text>
</comment>
<reference evidence="1 2" key="1">
    <citation type="journal article" date="2014" name="Genome Announc.">
        <title>Genome Sequence of Bacillus simplex Strain P558, Isolated from a Human Fecal Sample.</title>
        <authorList>
            <person name="Croce O."/>
            <person name="Hugon P."/>
            <person name="Lagier J.C."/>
            <person name="Bibi F."/>
            <person name="Robert C."/>
            <person name="Azhar E.I."/>
            <person name="Raoult D."/>
            <person name="Fournier P.E."/>
        </authorList>
    </citation>
    <scope>NUCLEOTIDE SEQUENCE [LARGE SCALE GENOMIC DNA]</scope>
    <source>
        <strain evidence="1 2">P558</strain>
    </source>
</reference>
<protein>
    <submittedName>
        <fullName evidence="1">Uncharacterized protein</fullName>
    </submittedName>
</protein>
<dbReference type="EMBL" id="CCXW01000001">
    <property type="protein sequence ID" value="CEG32080.1"/>
    <property type="molecule type" value="Genomic_DNA"/>
</dbReference>
<organism evidence="1 2">
    <name type="scientific">Peribacillus simplex</name>
    <dbReference type="NCBI Taxonomy" id="1478"/>
    <lineage>
        <taxon>Bacteria</taxon>
        <taxon>Bacillati</taxon>
        <taxon>Bacillota</taxon>
        <taxon>Bacilli</taxon>
        <taxon>Bacillales</taxon>
        <taxon>Bacillaceae</taxon>
        <taxon>Peribacillus</taxon>
    </lineage>
</organism>